<dbReference type="InParanoid" id="A0A5F9DV77"/>
<name>A0A5F9DV77_RABIT</name>
<organism evidence="2 3">
    <name type="scientific">Oryctolagus cuniculus</name>
    <name type="common">Rabbit</name>
    <dbReference type="NCBI Taxonomy" id="9986"/>
    <lineage>
        <taxon>Eukaryota</taxon>
        <taxon>Metazoa</taxon>
        <taxon>Chordata</taxon>
        <taxon>Craniata</taxon>
        <taxon>Vertebrata</taxon>
        <taxon>Euteleostomi</taxon>
        <taxon>Mammalia</taxon>
        <taxon>Eutheria</taxon>
        <taxon>Euarchontoglires</taxon>
        <taxon>Glires</taxon>
        <taxon>Lagomorpha</taxon>
        <taxon>Leporidae</taxon>
        <taxon>Oryctolagus</taxon>
    </lineage>
</organism>
<reference evidence="2 3" key="1">
    <citation type="journal article" date="2011" name="Nature">
        <title>A high-resolution map of human evolutionary constraint using 29 mammals.</title>
        <authorList>
            <person name="Lindblad-Toh K."/>
            <person name="Garber M."/>
            <person name="Zuk O."/>
            <person name="Lin M.F."/>
            <person name="Parker B.J."/>
            <person name="Washietl S."/>
            <person name="Kheradpour P."/>
            <person name="Ernst J."/>
            <person name="Jordan G."/>
            <person name="Mauceli E."/>
            <person name="Ward L.D."/>
            <person name="Lowe C.B."/>
            <person name="Holloway A.K."/>
            <person name="Clamp M."/>
            <person name="Gnerre S."/>
            <person name="Alfoldi J."/>
            <person name="Beal K."/>
            <person name="Chang J."/>
            <person name="Clawson H."/>
            <person name="Cuff J."/>
            <person name="Di Palma F."/>
            <person name="Fitzgerald S."/>
            <person name="Flicek P."/>
            <person name="Guttman M."/>
            <person name="Hubisz M.J."/>
            <person name="Jaffe D.B."/>
            <person name="Jungreis I."/>
            <person name="Kent W.J."/>
            <person name="Kostka D."/>
            <person name="Lara M."/>
            <person name="Martins A.L."/>
            <person name="Massingham T."/>
            <person name="Moltke I."/>
            <person name="Raney B.J."/>
            <person name="Rasmussen M.D."/>
            <person name="Robinson J."/>
            <person name="Stark A."/>
            <person name="Vilella A.J."/>
            <person name="Wen J."/>
            <person name="Xie X."/>
            <person name="Zody M.C."/>
            <person name="Baldwin J."/>
            <person name="Bloom T."/>
            <person name="Chin C.W."/>
            <person name="Heiman D."/>
            <person name="Nicol R."/>
            <person name="Nusbaum C."/>
            <person name="Young S."/>
            <person name="Wilkinson J."/>
            <person name="Worley K.C."/>
            <person name="Kovar C.L."/>
            <person name="Muzny D.M."/>
            <person name="Gibbs R.A."/>
            <person name="Cree A."/>
            <person name="Dihn H.H."/>
            <person name="Fowler G."/>
            <person name="Jhangiani S."/>
            <person name="Joshi V."/>
            <person name="Lee S."/>
            <person name="Lewis L.R."/>
            <person name="Nazareth L.V."/>
            <person name="Okwuonu G."/>
            <person name="Santibanez J."/>
            <person name="Warren W.C."/>
            <person name="Mardis E.R."/>
            <person name="Weinstock G.M."/>
            <person name="Wilson R.K."/>
            <person name="Delehaunty K."/>
            <person name="Dooling D."/>
            <person name="Fronik C."/>
            <person name="Fulton L."/>
            <person name="Fulton B."/>
            <person name="Graves T."/>
            <person name="Minx P."/>
            <person name="Sodergren E."/>
            <person name="Birney E."/>
            <person name="Margulies E.H."/>
            <person name="Herrero J."/>
            <person name="Green E.D."/>
            <person name="Haussler D."/>
            <person name="Siepel A."/>
            <person name="Goldman N."/>
            <person name="Pollard K.S."/>
            <person name="Pedersen J.S."/>
            <person name="Lander E.S."/>
            <person name="Kellis M."/>
        </authorList>
    </citation>
    <scope>NUCLEOTIDE SEQUENCE [LARGE SCALE GENOMIC DNA]</scope>
    <source>
        <strain evidence="3">Thorbecke</strain>
    </source>
</reference>
<accession>A0A5F9DV77</accession>
<dbReference type="Bgee" id="ENSOCUG00000036313">
    <property type="expression patterns" value="Expressed in blood and 16 other cell types or tissues"/>
</dbReference>
<dbReference type="GeneTree" id="ENSGT00980000202574"/>
<evidence type="ECO:0000313" key="2">
    <source>
        <dbReference type="Ensembl" id="ENSOCUP00000049673.1"/>
    </source>
</evidence>
<dbReference type="AlphaFoldDB" id="A0A5F9DV77"/>
<protein>
    <submittedName>
        <fullName evidence="2">Uncharacterized protein</fullName>
    </submittedName>
</protein>
<dbReference type="Proteomes" id="UP000001811">
    <property type="component" value="Unplaced"/>
</dbReference>
<dbReference type="Ensembl" id="ENSOCUT00000056046.1">
    <property type="protein sequence ID" value="ENSOCUP00000049673.1"/>
    <property type="gene ID" value="ENSOCUG00000036313.1"/>
</dbReference>
<keyword evidence="3" id="KW-1185">Reference proteome</keyword>
<reference evidence="2" key="2">
    <citation type="submission" date="2025-08" db="UniProtKB">
        <authorList>
            <consortium name="Ensembl"/>
        </authorList>
    </citation>
    <scope>IDENTIFICATION</scope>
    <source>
        <strain evidence="2">Thorbecke</strain>
    </source>
</reference>
<evidence type="ECO:0000256" key="1">
    <source>
        <dbReference type="SAM" id="MobiDB-lite"/>
    </source>
</evidence>
<proteinExistence type="predicted"/>
<feature type="region of interest" description="Disordered" evidence="1">
    <location>
        <begin position="1"/>
        <end position="41"/>
    </location>
</feature>
<feature type="compositionally biased region" description="Polar residues" evidence="1">
    <location>
        <begin position="128"/>
        <end position="137"/>
    </location>
</feature>
<evidence type="ECO:0000313" key="3">
    <source>
        <dbReference type="Proteomes" id="UP000001811"/>
    </source>
</evidence>
<feature type="compositionally biased region" description="Basic and acidic residues" evidence="1">
    <location>
        <begin position="31"/>
        <end position="41"/>
    </location>
</feature>
<reference evidence="2" key="3">
    <citation type="submission" date="2025-09" db="UniProtKB">
        <authorList>
            <consortium name="Ensembl"/>
        </authorList>
    </citation>
    <scope>IDENTIFICATION</scope>
    <source>
        <strain evidence="2">Thorbecke</strain>
    </source>
</reference>
<sequence>MGARRLPRAPAPGPRLKVRAQHPGKVGGEAVAERCARSRPPGEGELWGVRHLVSLSLPASSGACAPPPLPPRRGEGPLLAAAFTAFQFPWGPRLWPPPCFHCLFSRHRGLPLFYKRVPAQRLTTLTEPKASVHSQAVQAPKSARCSHSVHPSSPG</sequence>
<feature type="region of interest" description="Disordered" evidence="1">
    <location>
        <begin position="128"/>
        <end position="155"/>
    </location>
</feature>